<accession>A0A1X3J1Z4</accession>
<gene>
    <name evidence="1" type="ORF">ECXG_03545</name>
</gene>
<sequence length="82" mass="9346">MADSARQHSSGLIMGKFMTHQELKVMLLKDPAFRPAYEAESQNPQSGYQIIRHHGDGTEEVVFDSRVSGTDLPTNWMNRPDW</sequence>
<name>A0A1X3J1Z4_ECOLX</name>
<comment type="caution">
    <text evidence="1">The sequence shown here is derived from an EMBL/GenBank/DDBJ whole genome shotgun (WGS) entry which is preliminary data.</text>
</comment>
<dbReference type="AlphaFoldDB" id="A0A1X3J1Z4"/>
<protein>
    <submittedName>
        <fullName evidence="1">Uncharacterized protein</fullName>
    </submittedName>
</protein>
<dbReference type="Proteomes" id="UP000193942">
    <property type="component" value="Unassembled WGS sequence"/>
</dbReference>
<organism evidence="1 2">
    <name type="scientific">Escherichia coli TA447</name>
    <dbReference type="NCBI Taxonomy" id="656447"/>
    <lineage>
        <taxon>Bacteria</taxon>
        <taxon>Pseudomonadati</taxon>
        <taxon>Pseudomonadota</taxon>
        <taxon>Gammaproteobacteria</taxon>
        <taxon>Enterobacterales</taxon>
        <taxon>Enterobacteriaceae</taxon>
        <taxon>Escherichia</taxon>
    </lineage>
</organism>
<evidence type="ECO:0000313" key="1">
    <source>
        <dbReference type="EMBL" id="OSK94680.1"/>
    </source>
</evidence>
<evidence type="ECO:0000313" key="2">
    <source>
        <dbReference type="Proteomes" id="UP000193942"/>
    </source>
</evidence>
<proteinExistence type="predicted"/>
<reference evidence="1 2" key="1">
    <citation type="submission" date="2010-04" db="EMBL/GenBank/DDBJ databases">
        <title>The Genome Sequence of Escherichia coli TA447.</title>
        <authorList>
            <consortium name="The Broad Institute Genome Sequencing Platform"/>
            <consortium name="The Broad Institute Genome Sequencing Center for Infectious Disease"/>
            <person name="Feldgarden M."/>
            <person name="Gordon D.M."/>
            <person name="Johnson J.R."/>
            <person name="Johnston B.D."/>
            <person name="Young S."/>
            <person name="Zeng Q."/>
            <person name="Koehrsen M."/>
            <person name="Alvarado L."/>
            <person name="Berlin A.M."/>
            <person name="Borenstein D."/>
            <person name="Chapman S.B."/>
            <person name="Chen Z."/>
            <person name="Engels R."/>
            <person name="Freedman E."/>
            <person name="Gellesch M."/>
            <person name="Goldberg J."/>
            <person name="Griggs A."/>
            <person name="Gujja S."/>
            <person name="Heilman E.R."/>
            <person name="Heiman D.I."/>
            <person name="Hepburn T.A."/>
            <person name="Howarth C."/>
            <person name="Jen D."/>
            <person name="Larson L."/>
            <person name="Mehta T."/>
            <person name="Park D."/>
            <person name="Pearson M."/>
            <person name="Richards J."/>
            <person name="Roberts A."/>
            <person name="Saif S."/>
            <person name="Shea T.D."/>
            <person name="Shenoy N."/>
            <person name="Sisk P."/>
            <person name="Stolte C."/>
            <person name="Sykes S.N."/>
            <person name="Walk T."/>
            <person name="White J."/>
            <person name="Yandava C."/>
            <person name="Haas B."/>
            <person name="Henn M.R."/>
            <person name="Nusbaum C."/>
            <person name="Birren B."/>
        </authorList>
    </citation>
    <scope>NUCLEOTIDE SEQUENCE [LARGE SCALE GENOMIC DNA]</scope>
    <source>
        <strain evidence="1 2">TA447</strain>
    </source>
</reference>
<dbReference type="EMBL" id="ADIZ01000017">
    <property type="protein sequence ID" value="OSK94680.1"/>
    <property type="molecule type" value="Genomic_DNA"/>
</dbReference>